<sequence length="175" mass="19362">MPSRIIAAGFGLLSFVVSSVTSEAIASENAQPADSYRERREAAEQYVNSPMMQKQFDQMLAPGGMLEQVVAAVSLGDMPPEFKALVIELALDEFRAFRPQLEEALIEASAQTYTVAELNAAAAFYDSPEGRSIIEKAPQMQAAYLKLYEPVITNYMDAVQKRAKDFASEIQKQER</sequence>
<dbReference type="RefSeq" id="WP_189575918.1">
    <property type="nucleotide sequence ID" value="NZ_BMXU01000002.1"/>
</dbReference>
<reference evidence="3" key="1">
    <citation type="journal article" date="2019" name="Int. J. Syst. Evol. Microbiol.">
        <title>The Global Catalogue of Microorganisms (GCM) 10K type strain sequencing project: providing services to taxonomists for standard genome sequencing and annotation.</title>
        <authorList>
            <consortium name="The Broad Institute Genomics Platform"/>
            <consortium name="The Broad Institute Genome Sequencing Center for Infectious Disease"/>
            <person name="Wu L."/>
            <person name="Ma J."/>
        </authorList>
    </citation>
    <scope>NUCLEOTIDE SEQUENCE [LARGE SCALE GENOMIC DNA]</scope>
    <source>
        <strain evidence="3">KCTC 22245</strain>
    </source>
</reference>
<dbReference type="Pfam" id="PF09832">
    <property type="entry name" value="DUF2059"/>
    <property type="match status" value="1"/>
</dbReference>
<dbReference type="InterPro" id="IPR018637">
    <property type="entry name" value="DUF2059"/>
</dbReference>
<protein>
    <submittedName>
        <fullName evidence="2">DUF2059 domain-containing protein</fullName>
    </submittedName>
</protein>
<accession>A0ABV7MF18</accession>
<keyword evidence="3" id="KW-1185">Reference proteome</keyword>
<gene>
    <name evidence="2" type="ORF">ACFONP_11685</name>
</gene>
<feature type="domain" description="DUF2059" evidence="1">
    <location>
        <begin position="101"/>
        <end position="143"/>
    </location>
</feature>
<evidence type="ECO:0000313" key="3">
    <source>
        <dbReference type="Proteomes" id="UP001595607"/>
    </source>
</evidence>
<comment type="caution">
    <text evidence="2">The sequence shown here is derived from an EMBL/GenBank/DDBJ whole genome shotgun (WGS) entry which is preliminary data.</text>
</comment>
<name>A0ABV7MF18_9PROT</name>
<evidence type="ECO:0000259" key="1">
    <source>
        <dbReference type="Pfam" id="PF09832"/>
    </source>
</evidence>
<organism evidence="2 3">
    <name type="scientific">Parvularcula lutaonensis</name>
    <dbReference type="NCBI Taxonomy" id="491923"/>
    <lineage>
        <taxon>Bacteria</taxon>
        <taxon>Pseudomonadati</taxon>
        <taxon>Pseudomonadota</taxon>
        <taxon>Alphaproteobacteria</taxon>
        <taxon>Parvularculales</taxon>
        <taxon>Parvularculaceae</taxon>
        <taxon>Parvularcula</taxon>
    </lineage>
</organism>
<proteinExistence type="predicted"/>
<dbReference type="Proteomes" id="UP001595607">
    <property type="component" value="Unassembled WGS sequence"/>
</dbReference>
<dbReference type="EMBL" id="JBHRVA010000003">
    <property type="protein sequence ID" value="MFC3303392.1"/>
    <property type="molecule type" value="Genomic_DNA"/>
</dbReference>
<evidence type="ECO:0000313" key="2">
    <source>
        <dbReference type="EMBL" id="MFC3303392.1"/>
    </source>
</evidence>